<keyword evidence="3" id="KW-1185">Reference proteome</keyword>
<protein>
    <recommendedName>
        <fullName evidence="1">PilZ domain-containing protein</fullName>
    </recommendedName>
</protein>
<dbReference type="EMBL" id="MDKE01000033">
    <property type="protein sequence ID" value="OIN07602.1"/>
    <property type="molecule type" value="Genomic_DNA"/>
</dbReference>
<evidence type="ECO:0000259" key="1">
    <source>
        <dbReference type="Pfam" id="PF07238"/>
    </source>
</evidence>
<feature type="domain" description="PilZ" evidence="1">
    <location>
        <begin position="93"/>
        <end position="190"/>
    </location>
</feature>
<name>A0A1J4QDB3_9GAMM</name>
<reference evidence="2 3" key="1">
    <citation type="submission" date="2016-07" db="EMBL/GenBank/DDBJ databases">
        <title>Draft Genome Sequence of Oceanisphaera psychrotolerans, isolated from coastal sediment samples.</title>
        <authorList>
            <person name="Zhuo S."/>
            <person name="Ruan Z."/>
        </authorList>
    </citation>
    <scope>NUCLEOTIDE SEQUENCE [LARGE SCALE GENOMIC DNA]</scope>
    <source>
        <strain evidence="2 3">LAM-WHM-ZC</strain>
    </source>
</reference>
<dbReference type="SUPFAM" id="SSF141371">
    <property type="entry name" value="PilZ domain-like"/>
    <property type="match status" value="1"/>
</dbReference>
<sequence length="202" mass="22874">MIAMPSHPYLTDEELALLNELCRQDEPQAQLNLPLVLDASIGPLLDQATRLELKLELGDIKLIFPVALKHPVASQEQAELSSPSIITNTGHPRAWRLPNPQHLQLVQPNGRPLAAEIRDLSTNGMRLLSRRSLFGLHSNKRVTLRLGQDQELTLQLRLVRQHKGLQFWLTAVRFELSMADSRTLSDFVFRGFLEQINKGQEP</sequence>
<comment type="caution">
    <text evidence="2">The sequence shown here is derived from an EMBL/GenBank/DDBJ whole genome shotgun (WGS) entry which is preliminary data.</text>
</comment>
<proteinExistence type="predicted"/>
<dbReference type="InterPro" id="IPR009875">
    <property type="entry name" value="PilZ_domain"/>
</dbReference>
<evidence type="ECO:0000313" key="3">
    <source>
        <dbReference type="Proteomes" id="UP000243073"/>
    </source>
</evidence>
<dbReference type="GO" id="GO:0035438">
    <property type="term" value="F:cyclic-di-GMP binding"/>
    <property type="evidence" value="ECO:0007669"/>
    <property type="project" value="InterPro"/>
</dbReference>
<gene>
    <name evidence="2" type="ORF">BFR47_02980</name>
</gene>
<dbReference type="Proteomes" id="UP000243073">
    <property type="component" value="Unassembled WGS sequence"/>
</dbReference>
<evidence type="ECO:0000313" key="2">
    <source>
        <dbReference type="EMBL" id="OIN07602.1"/>
    </source>
</evidence>
<dbReference type="Gene3D" id="2.40.10.220">
    <property type="entry name" value="predicted glycosyltransferase like domains"/>
    <property type="match status" value="1"/>
</dbReference>
<dbReference type="Pfam" id="PF07238">
    <property type="entry name" value="PilZ"/>
    <property type="match status" value="1"/>
</dbReference>
<accession>A0A1J4QDB3</accession>
<organism evidence="2 3">
    <name type="scientific">Oceanisphaera psychrotolerans</name>
    <dbReference type="NCBI Taxonomy" id="1414654"/>
    <lineage>
        <taxon>Bacteria</taxon>
        <taxon>Pseudomonadati</taxon>
        <taxon>Pseudomonadota</taxon>
        <taxon>Gammaproteobacteria</taxon>
        <taxon>Aeromonadales</taxon>
        <taxon>Aeromonadaceae</taxon>
        <taxon>Oceanisphaera</taxon>
    </lineage>
</organism>
<dbReference type="AlphaFoldDB" id="A0A1J4QDB3"/>